<dbReference type="EMBL" id="FOCT01000006">
    <property type="protein sequence ID" value="SEN71344.1"/>
    <property type="molecule type" value="Genomic_DNA"/>
</dbReference>
<dbReference type="AlphaFoldDB" id="A0A1H8IRZ9"/>
<protein>
    <submittedName>
        <fullName evidence="1">Phage portal protein, HK97 family</fullName>
    </submittedName>
</protein>
<proteinExistence type="predicted"/>
<dbReference type="InterPro" id="IPR006944">
    <property type="entry name" value="Phage/GTA_portal"/>
</dbReference>
<sequence>MGMSLIGRIKNAWNAAFPVGFQSSRNSVFFLRGDDESEIYVTHEAAFMSAAVWACIDVVASSLASSDWNVYSGVRGGDNKQAIPSDNLQYILNTRFNPEMTAQAGKRALAIAAVGYGNGYAEIERDMSRRVVALWPISPDRVTPIRNEEGKLVYRVSQNSVGGTVDLDPTDVYHVRGPSVVGAVGDDMINKAIKTISRMIAIDQFASSYFSNNAELGTIFTYKGTLTEAKHDLIRKRLSEKHIGSKKAFTPGILEGGEWTVNRLDTNADKAQLVDAKYQIVEEVCRWFRVPPHKVAHLLRSTNNNIEHQGLEFSRDTLRPWVKEIEQEADFKLFPARGAQKFVEIDIDWASEGDFESRMRGFSTGITGGVYSVNDVRRKLGENTLGPEGDVHMIQGAMMKLEDVGKNMLPAQTKQQDKPVAQAWLESVYCRIERRRNSRAANLQKAGRKDWIEQSNKDAETYANEQVSELSSALGDKMDAAKQRALEVANGIHPPYFAAACVFKGEHE</sequence>
<evidence type="ECO:0000313" key="1">
    <source>
        <dbReference type="EMBL" id="SEN71344.1"/>
    </source>
</evidence>
<reference evidence="1 2" key="1">
    <citation type="submission" date="2016-10" db="EMBL/GenBank/DDBJ databases">
        <authorList>
            <person name="de Groot N.N."/>
        </authorList>
    </citation>
    <scope>NUCLEOTIDE SEQUENCE [LARGE SCALE GENOMIC DNA]</scope>
    <source>
        <strain evidence="1 2">Nl18</strain>
    </source>
</reference>
<accession>A0A1H8IRZ9</accession>
<gene>
    <name evidence="1" type="ORF">SAMN05216404_106165</name>
</gene>
<organism evidence="1 2">
    <name type="scientific">Nitrosospira multiformis</name>
    <dbReference type="NCBI Taxonomy" id="1231"/>
    <lineage>
        <taxon>Bacteria</taxon>
        <taxon>Pseudomonadati</taxon>
        <taxon>Pseudomonadota</taxon>
        <taxon>Betaproteobacteria</taxon>
        <taxon>Nitrosomonadales</taxon>
        <taxon>Nitrosomonadaceae</taxon>
        <taxon>Nitrosospira</taxon>
    </lineage>
</organism>
<evidence type="ECO:0000313" key="2">
    <source>
        <dbReference type="Proteomes" id="UP000183898"/>
    </source>
</evidence>
<dbReference type="Proteomes" id="UP000183898">
    <property type="component" value="Unassembled WGS sequence"/>
</dbReference>
<dbReference type="InterPro" id="IPR006427">
    <property type="entry name" value="Portal_HK97"/>
</dbReference>
<name>A0A1H8IRZ9_9PROT</name>
<dbReference type="Pfam" id="PF04860">
    <property type="entry name" value="Phage_portal"/>
    <property type="match status" value="1"/>
</dbReference>
<dbReference type="NCBIfam" id="TIGR01537">
    <property type="entry name" value="portal_HK97"/>
    <property type="match status" value="1"/>
</dbReference>